<proteinExistence type="predicted"/>
<accession>A0AAE0ZRI1</accession>
<dbReference type="Proteomes" id="UP001283361">
    <property type="component" value="Unassembled WGS sequence"/>
</dbReference>
<organism evidence="1 2">
    <name type="scientific">Elysia crispata</name>
    <name type="common">lettuce slug</name>
    <dbReference type="NCBI Taxonomy" id="231223"/>
    <lineage>
        <taxon>Eukaryota</taxon>
        <taxon>Metazoa</taxon>
        <taxon>Spiralia</taxon>
        <taxon>Lophotrochozoa</taxon>
        <taxon>Mollusca</taxon>
        <taxon>Gastropoda</taxon>
        <taxon>Heterobranchia</taxon>
        <taxon>Euthyneura</taxon>
        <taxon>Panpulmonata</taxon>
        <taxon>Sacoglossa</taxon>
        <taxon>Placobranchoidea</taxon>
        <taxon>Plakobranchidae</taxon>
        <taxon>Elysia</taxon>
    </lineage>
</organism>
<name>A0AAE0ZRI1_9GAST</name>
<evidence type="ECO:0000313" key="1">
    <source>
        <dbReference type="EMBL" id="KAK3774249.1"/>
    </source>
</evidence>
<keyword evidence="2" id="KW-1185">Reference proteome</keyword>
<protein>
    <submittedName>
        <fullName evidence="1">Uncharacterized protein</fullName>
    </submittedName>
</protein>
<gene>
    <name evidence="1" type="ORF">RRG08_050754</name>
</gene>
<dbReference type="AlphaFoldDB" id="A0AAE0ZRI1"/>
<comment type="caution">
    <text evidence="1">The sequence shown here is derived from an EMBL/GenBank/DDBJ whole genome shotgun (WGS) entry which is preliminary data.</text>
</comment>
<reference evidence="1" key="1">
    <citation type="journal article" date="2023" name="G3 (Bethesda)">
        <title>A reference genome for the long-term kleptoplast-retaining sea slug Elysia crispata morphotype clarki.</title>
        <authorList>
            <person name="Eastman K.E."/>
            <person name="Pendleton A.L."/>
            <person name="Shaikh M.A."/>
            <person name="Suttiyut T."/>
            <person name="Ogas R."/>
            <person name="Tomko P."/>
            <person name="Gavelis G."/>
            <person name="Widhalm J.R."/>
            <person name="Wisecaver J.H."/>
        </authorList>
    </citation>
    <scope>NUCLEOTIDE SEQUENCE</scope>
    <source>
        <strain evidence="1">ECLA1</strain>
    </source>
</reference>
<dbReference type="EMBL" id="JAWDGP010003448">
    <property type="protein sequence ID" value="KAK3774249.1"/>
    <property type="molecule type" value="Genomic_DNA"/>
</dbReference>
<evidence type="ECO:0000313" key="2">
    <source>
        <dbReference type="Proteomes" id="UP001283361"/>
    </source>
</evidence>
<sequence>MVLEQLPTVTNPRETNPILDLTETEDEDTREDNQGEVLPTVTEKDSADGLTAIRTYFMQKNVHREPLVKFQAAIQEQK</sequence>